<organism evidence="1 2">
    <name type="scientific">Sphaerobacter thermophilus (strain ATCC 49802 / DSM 20745 / KCCM 41009 / NCIMB 13125 / S 6022)</name>
    <dbReference type="NCBI Taxonomy" id="479434"/>
    <lineage>
        <taxon>Bacteria</taxon>
        <taxon>Pseudomonadati</taxon>
        <taxon>Thermomicrobiota</taxon>
        <taxon>Thermomicrobia</taxon>
        <taxon>Sphaerobacterales</taxon>
        <taxon>Sphaerobacterineae</taxon>
        <taxon>Sphaerobacteraceae</taxon>
        <taxon>Sphaerobacter</taxon>
    </lineage>
</organism>
<keyword evidence="2" id="KW-1185">Reference proteome</keyword>
<gene>
    <name evidence="1" type="ordered locus">Sthe_3141</name>
</gene>
<dbReference type="HOGENOM" id="CLU_2107450_0_0_0"/>
<evidence type="ECO:0000313" key="1">
    <source>
        <dbReference type="EMBL" id="ACZ40541.1"/>
    </source>
</evidence>
<dbReference type="OrthoDB" id="9911084at2"/>
<reference evidence="2" key="1">
    <citation type="submission" date="2009-11" db="EMBL/GenBank/DDBJ databases">
        <title>The complete chromosome 2 of Sphaerobacter thermophilus DSM 20745.</title>
        <authorList>
            <person name="Lucas S."/>
            <person name="Copeland A."/>
            <person name="Lapidus A."/>
            <person name="Glavina del Rio T."/>
            <person name="Dalin E."/>
            <person name="Tice H."/>
            <person name="Bruce D."/>
            <person name="Goodwin L."/>
            <person name="Pitluck S."/>
            <person name="Kyrpides N."/>
            <person name="Mavromatis K."/>
            <person name="Ivanova N."/>
            <person name="Mikhailova N."/>
            <person name="LaButti K.M."/>
            <person name="Clum A."/>
            <person name="Sun H.I."/>
            <person name="Brettin T."/>
            <person name="Detter J.C."/>
            <person name="Han C."/>
            <person name="Larimer F."/>
            <person name="Land M."/>
            <person name="Hauser L."/>
            <person name="Markowitz V."/>
            <person name="Cheng J.F."/>
            <person name="Hugenholtz P."/>
            <person name="Woyke T."/>
            <person name="Wu D."/>
            <person name="Steenblock K."/>
            <person name="Schneider S."/>
            <person name="Pukall R."/>
            <person name="Goeker M."/>
            <person name="Klenk H.P."/>
            <person name="Eisen J.A."/>
        </authorList>
    </citation>
    <scope>NUCLEOTIDE SEQUENCE [LARGE SCALE GENOMIC DNA]</scope>
    <source>
        <strain evidence="2">ATCC 49802 / DSM 20745 / S 6022</strain>
    </source>
</reference>
<dbReference type="KEGG" id="sti:Sthe_3141"/>
<name>D1C9P8_SPHTD</name>
<dbReference type="Proteomes" id="UP000002027">
    <property type="component" value="Chromosome 2"/>
</dbReference>
<accession>D1C9P8</accession>
<reference evidence="1 2" key="2">
    <citation type="journal article" date="2010" name="Stand. Genomic Sci.">
        <title>Complete genome sequence of Desulfohalobium retbaense type strain (HR(100)).</title>
        <authorList>
            <person name="Spring S."/>
            <person name="Nolan M."/>
            <person name="Lapidus A."/>
            <person name="Glavina Del Rio T."/>
            <person name="Copeland A."/>
            <person name="Tice H."/>
            <person name="Cheng J.F."/>
            <person name="Lucas S."/>
            <person name="Land M."/>
            <person name="Chen F."/>
            <person name="Bruce D."/>
            <person name="Goodwin L."/>
            <person name="Pitluck S."/>
            <person name="Ivanova N."/>
            <person name="Mavromatis K."/>
            <person name="Mikhailova N."/>
            <person name="Pati A."/>
            <person name="Chen A."/>
            <person name="Palaniappan K."/>
            <person name="Hauser L."/>
            <person name="Chang Y.J."/>
            <person name="Jeffries C.D."/>
            <person name="Munk C."/>
            <person name="Kiss H."/>
            <person name="Chain P."/>
            <person name="Han C."/>
            <person name="Brettin T."/>
            <person name="Detter J.C."/>
            <person name="Schuler E."/>
            <person name="Goker M."/>
            <person name="Rohde M."/>
            <person name="Bristow J."/>
            <person name="Eisen J.A."/>
            <person name="Markowitz V."/>
            <person name="Hugenholtz P."/>
            <person name="Kyrpides N.C."/>
            <person name="Klenk H.P."/>
        </authorList>
    </citation>
    <scope>NUCLEOTIDE SEQUENCE [LARGE SCALE GENOMIC DNA]</scope>
    <source>
        <strain evidence="2">ATCC 49802 / DSM 20745 / S 6022</strain>
    </source>
</reference>
<dbReference type="STRING" id="479434.Sthe_3141"/>
<dbReference type="AlphaFoldDB" id="D1C9P8"/>
<protein>
    <submittedName>
        <fullName evidence="1">Uncharacterized protein</fullName>
    </submittedName>
</protein>
<dbReference type="RefSeq" id="WP_012873576.1">
    <property type="nucleotide sequence ID" value="NC_013524.1"/>
</dbReference>
<dbReference type="EMBL" id="CP001824">
    <property type="protein sequence ID" value="ACZ40541.1"/>
    <property type="molecule type" value="Genomic_DNA"/>
</dbReference>
<evidence type="ECO:0000313" key="2">
    <source>
        <dbReference type="Proteomes" id="UP000002027"/>
    </source>
</evidence>
<sequence length="115" mass="12901">MVLPTHEHVADHRGHAIWRRKPGFEFTPVLLGKIASFLVRPPSGGVAVFAFMYSLLDTLDGTPPSEADLLDAALRTIEDAIDAGPLLDRHEATYEYRSGEWVPVHSPRWWVSVLR</sequence>
<proteinExistence type="predicted"/>
<dbReference type="InParanoid" id="D1C9P8"/>
<dbReference type="eggNOG" id="ENOG5031JN8">
    <property type="taxonomic scope" value="Bacteria"/>
</dbReference>